<dbReference type="Pfam" id="PF00936">
    <property type="entry name" value="BMC"/>
    <property type="match status" value="2"/>
</dbReference>
<comment type="caution">
    <text evidence="4">The sequence shown here is derived from an EMBL/GenBank/DDBJ whole genome shotgun (WGS) entry which is preliminary data.</text>
</comment>
<dbReference type="InterPro" id="IPR000249">
    <property type="entry name" value="BMC_dom"/>
</dbReference>
<reference evidence="5" key="1">
    <citation type="submission" date="2016-12" db="EMBL/GenBank/DDBJ databases">
        <title>Draft Genome Sequences od Carboxydothermus pertinax and islandicus, Hydrogenogenic Carboxydotrophic Bacteria.</title>
        <authorList>
            <person name="Fukuyama Y."/>
            <person name="Ohmae K."/>
            <person name="Yoneda Y."/>
            <person name="Yoshida T."/>
            <person name="Sako Y."/>
        </authorList>
    </citation>
    <scope>NUCLEOTIDE SEQUENCE [LARGE SCALE GENOMIC DNA]</scope>
    <source>
        <strain evidence="5">Ug1</strain>
    </source>
</reference>
<accession>A0A1L8CSM1</accession>
<dbReference type="SMART" id="SM00877">
    <property type="entry name" value="BMC"/>
    <property type="match status" value="2"/>
</dbReference>
<dbReference type="PROSITE" id="PS51931">
    <property type="entry name" value="BMC_CP"/>
    <property type="match status" value="2"/>
</dbReference>
<gene>
    <name evidence="4" type="ORF">cpu_04280</name>
</gene>
<keyword evidence="2" id="KW-1283">Bacterial microcompartment</keyword>
<dbReference type="Gene3D" id="3.30.70.1710">
    <property type="match status" value="2"/>
</dbReference>
<feature type="domain" description="BMC circularly permuted" evidence="3">
    <location>
        <begin position="217"/>
        <end position="323"/>
    </location>
</feature>
<feature type="domain" description="BMC circularly permuted" evidence="3">
    <location>
        <begin position="103"/>
        <end position="216"/>
    </location>
</feature>
<proteinExistence type="predicted"/>
<dbReference type="Proteomes" id="UP000187485">
    <property type="component" value="Unassembled WGS sequence"/>
</dbReference>
<protein>
    <submittedName>
        <fullName evidence="4">Putative propanediol utilization protein pduB</fullName>
    </submittedName>
</protein>
<dbReference type="OrthoDB" id="2908at2"/>
<dbReference type="CDD" id="cd07048">
    <property type="entry name" value="BMC_PduB_repeat2"/>
    <property type="match status" value="1"/>
</dbReference>
<dbReference type="InterPro" id="IPR037233">
    <property type="entry name" value="CcmK-like_sf"/>
</dbReference>
<dbReference type="STRING" id="870242.cpu_04280"/>
<dbReference type="GO" id="GO:0031469">
    <property type="term" value="C:bacterial microcompartment"/>
    <property type="evidence" value="ECO:0007669"/>
    <property type="project" value="UniProtKB-SubCell"/>
</dbReference>
<evidence type="ECO:0000256" key="2">
    <source>
        <dbReference type="ARBA" id="ARBA00024446"/>
    </source>
</evidence>
<name>A0A1L8CSM1_9THEO</name>
<dbReference type="NCBIfam" id="NF011944">
    <property type="entry name" value="PRK15415.1"/>
    <property type="match status" value="1"/>
</dbReference>
<dbReference type="EMBL" id="BDJK01000006">
    <property type="protein sequence ID" value="GAV21918.1"/>
    <property type="molecule type" value="Genomic_DNA"/>
</dbReference>
<organism evidence="4 5">
    <name type="scientific">Carboxydothermus pertinax</name>
    <dbReference type="NCBI Taxonomy" id="870242"/>
    <lineage>
        <taxon>Bacteria</taxon>
        <taxon>Bacillati</taxon>
        <taxon>Bacillota</taxon>
        <taxon>Clostridia</taxon>
        <taxon>Thermoanaerobacterales</taxon>
        <taxon>Thermoanaerobacteraceae</taxon>
        <taxon>Carboxydothermus</taxon>
    </lineage>
</organism>
<dbReference type="SUPFAM" id="SSF143414">
    <property type="entry name" value="CcmK-like"/>
    <property type="match status" value="2"/>
</dbReference>
<evidence type="ECO:0000313" key="5">
    <source>
        <dbReference type="Proteomes" id="UP000187485"/>
    </source>
</evidence>
<dbReference type="RefSeq" id="WP_077177122.1">
    <property type="nucleotide sequence ID" value="NZ_BDJK01000006.1"/>
</dbReference>
<comment type="subcellular location">
    <subcellularLocation>
        <location evidence="1">Bacterial microcompartment</location>
    </subcellularLocation>
</comment>
<evidence type="ECO:0000256" key="1">
    <source>
        <dbReference type="ARBA" id="ARBA00024322"/>
    </source>
</evidence>
<keyword evidence="5" id="KW-1185">Reference proteome</keyword>
<dbReference type="InterPro" id="IPR044870">
    <property type="entry name" value="BMC_CP"/>
</dbReference>
<sequence>MENLVDKIVRDVLNRQIRETTTVISRPNYQREKGKERLLGVKPSATKAENYFTTGSAANFPTSGTLFTISMRPPVKPVAENTPVNDPPAFASKPSLAMTVEEQLRKNYGQATFIGVAAGNTVGYVIPNLDPGLRKYLQTTGSFRALGVISSRVGAAAQIMAADEAVKKTNSELVRLELARDDLGGPGHGIFAIFGAEDVADVMRAVELALKATEEYTQNVHQTKAGKIETHYSARAAAALNKAFGAPLNQAFGIIIGAPAGVGLLMSDTALKTAFVTPVSFWGPSVEQAFANEVWLTVTGDSAAVKNALDAAREVGERVLAELRA</sequence>
<evidence type="ECO:0000313" key="4">
    <source>
        <dbReference type="EMBL" id="GAV21918.1"/>
    </source>
</evidence>
<dbReference type="AlphaFoldDB" id="A0A1L8CSM1"/>
<evidence type="ECO:0000259" key="3">
    <source>
        <dbReference type="PROSITE" id="PS51931"/>
    </source>
</evidence>